<dbReference type="EMBL" id="CM003530">
    <property type="protein sequence ID" value="RCV17326.1"/>
    <property type="molecule type" value="Genomic_DNA"/>
</dbReference>
<organism evidence="2">
    <name type="scientific">Setaria italica</name>
    <name type="common">Foxtail millet</name>
    <name type="synonym">Panicum italicum</name>
    <dbReference type="NCBI Taxonomy" id="4555"/>
    <lineage>
        <taxon>Eukaryota</taxon>
        <taxon>Viridiplantae</taxon>
        <taxon>Streptophyta</taxon>
        <taxon>Embryophyta</taxon>
        <taxon>Tracheophyta</taxon>
        <taxon>Spermatophyta</taxon>
        <taxon>Magnoliopsida</taxon>
        <taxon>Liliopsida</taxon>
        <taxon>Poales</taxon>
        <taxon>Poaceae</taxon>
        <taxon>PACMAD clade</taxon>
        <taxon>Panicoideae</taxon>
        <taxon>Panicodae</taxon>
        <taxon>Paniceae</taxon>
        <taxon>Cenchrinae</taxon>
        <taxon>Setaria</taxon>
    </lineage>
</organism>
<dbReference type="PANTHER" id="PTHR33074">
    <property type="entry name" value="EXPRESSED PROTEIN-RELATED"/>
    <property type="match status" value="1"/>
</dbReference>
<dbReference type="PANTHER" id="PTHR33074:SF53">
    <property type="entry name" value="DUF1618 DOMAIN-CONTAINING PROTEIN"/>
    <property type="match status" value="1"/>
</dbReference>
<proteinExistence type="predicted"/>
<gene>
    <name evidence="2" type="ORF">SETIT_3G211300v2</name>
</gene>
<dbReference type="AlphaFoldDB" id="A0A368QH70"/>
<reference evidence="2" key="2">
    <citation type="submission" date="2015-07" db="EMBL/GenBank/DDBJ databases">
        <authorList>
            <person name="Noorani M."/>
        </authorList>
    </citation>
    <scope>NUCLEOTIDE SEQUENCE</scope>
    <source>
        <strain evidence="2">Yugu1</strain>
    </source>
</reference>
<accession>A0A368QH70</accession>
<dbReference type="KEGG" id="sita:101763220"/>
<evidence type="ECO:0000313" key="2">
    <source>
        <dbReference type="EMBL" id="RCV17326.1"/>
    </source>
</evidence>
<name>A0A368QH70_SETIT</name>
<evidence type="ECO:0000259" key="1">
    <source>
        <dbReference type="Pfam" id="PF07762"/>
    </source>
</evidence>
<protein>
    <recommendedName>
        <fullName evidence="1">DUF1618 domain-containing protein</fullName>
    </recommendedName>
</protein>
<dbReference type="OrthoDB" id="685663at2759"/>
<dbReference type="InterPro" id="IPR011676">
    <property type="entry name" value="DUF1618"/>
</dbReference>
<sequence length="447" mass="50914">MEVQSNRLFSIPDWVVLDHQIFLKDLDSFRNNAVTSTEVCASNSELVRVSFILSALPGTSRLCVHLKEGHELSCLDTVVAAHGKAVLFRLKVDFEGLTGKAIDYFIYWAYTSGPKLSLVPRYYSTVKEIAAAEEGSWRRRLRHRMANYRGIGLLLTGDSEEFVVAELRLNLSKLEDDVDAPLEGELFRLRSDGAGAAGEWEVKNTSVRDGKPTFRDIHGWWEAHKVVPYARYLCWVDYYRGVIFCDVNNDNPELQYLALPVGYVLPGYPVPFRSVLPQVFRAVCITKDETMKFINVVHDDSFPMVSAGSSFTIVISTLVHDYDEMRWQEDLKIESHELWEMEGYDDQLPRIAPLFPLMSVDNPNIIYFVLRERKTLDAGAKTCVVTLDMVNKKVLSYKDIKAIPEEDPVMASYNIFLNVPFFPSEFSKHLQKAAPMKKKESQEVIGC</sequence>
<reference evidence="2" key="1">
    <citation type="journal article" date="2012" name="Nat. Biotechnol.">
        <title>Reference genome sequence of the model plant Setaria.</title>
        <authorList>
            <person name="Bennetzen J.L."/>
            <person name="Schmutz J."/>
            <person name="Wang H."/>
            <person name="Percifield R."/>
            <person name="Hawkins J."/>
            <person name="Pontaroli A.C."/>
            <person name="Estep M."/>
            <person name="Feng L."/>
            <person name="Vaughn J.N."/>
            <person name="Grimwood J."/>
            <person name="Jenkins J."/>
            <person name="Barry K."/>
            <person name="Lindquist E."/>
            <person name="Hellsten U."/>
            <person name="Deshpande S."/>
            <person name="Wang X."/>
            <person name="Wu X."/>
            <person name="Mitros T."/>
            <person name="Triplett J."/>
            <person name="Yang X."/>
            <person name="Ye C.Y."/>
            <person name="Mauro-Herrera M."/>
            <person name="Wang L."/>
            <person name="Li P."/>
            <person name="Sharma M."/>
            <person name="Sharma R."/>
            <person name="Ronald P.C."/>
            <person name="Panaud O."/>
            <person name="Kellogg E.A."/>
            <person name="Brutnell T.P."/>
            <person name="Doust A.N."/>
            <person name="Tuskan G.A."/>
            <person name="Rokhsar D."/>
            <person name="Devos K.M."/>
        </authorList>
    </citation>
    <scope>NUCLEOTIDE SEQUENCE [LARGE SCALE GENOMIC DNA]</scope>
    <source>
        <strain evidence="2">Yugu1</strain>
    </source>
</reference>
<dbReference type="Pfam" id="PF07762">
    <property type="entry name" value="DUF1618"/>
    <property type="match status" value="1"/>
</dbReference>
<feature type="domain" description="DUF1618" evidence="1">
    <location>
        <begin position="235"/>
        <end position="367"/>
    </location>
</feature>